<evidence type="ECO:0000256" key="8">
    <source>
        <dbReference type="ARBA" id="ARBA00023235"/>
    </source>
</evidence>
<dbReference type="SUPFAM" id="SSF51735">
    <property type="entry name" value="NAD(P)-binding Rossmann-fold domains"/>
    <property type="match status" value="1"/>
</dbReference>
<dbReference type="PANTHER" id="PTHR43725:SF53">
    <property type="entry name" value="UDP-ARABINOSE 4-EPIMERASE 1"/>
    <property type="match status" value="1"/>
</dbReference>
<comment type="cofactor">
    <cofactor evidence="2 10">
        <name>NAD(+)</name>
        <dbReference type="ChEBI" id="CHEBI:57540"/>
    </cofactor>
</comment>
<evidence type="ECO:0000259" key="11">
    <source>
        <dbReference type="Pfam" id="PF01370"/>
    </source>
</evidence>
<evidence type="ECO:0000256" key="3">
    <source>
        <dbReference type="ARBA" id="ARBA00004947"/>
    </source>
</evidence>
<dbReference type="PANTHER" id="PTHR43725">
    <property type="entry name" value="UDP-GLUCOSE 4-EPIMERASE"/>
    <property type="match status" value="1"/>
</dbReference>
<dbReference type="InterPro" id="IPR001509">
    <property type="entry name" value="Epimerase_deHydtase"/>
</dbReference>
<evidence type="ECO:0000256" key="4">
    <source>
        <dbReference type="ARBA" id="ARBA00007637"/>
    </source>
</evidence>
<dbReference type="Pfam" id="PF01370">
    <property type="entry name" value="Epimerase"/>
    <property type="match status" value="1"/>
</dbReference>
<evidence type="ECO:0000256" key="1">
    <source>
        <dbReference type="ARBA" id="ARBA00000083"/>
    </source>
</evidence>
<organism evidence="12 13">
    <name type="scientific">Thermogutta terrifontis</name>
    <dbReference type="NCBI Taxonomy" id="1331910"/>
    <lineage>
        <taxon>Bacteria</taxon>
        <taxon>Pseudomonadati</taxon>
        <taxon>Planctomycetota</taxon>
        <taxon>Planctomycetia</taxon>
        <taxon>Pirellulales</taxon>
        <taxon>Thermoguttaceae</taxon>
        <taxon>Thermogutta</taxon>
    </lineage>
</organism>
<dbReference type="AlphaFoldDB" id="A0A286RHM2"/>
<name>A0A286RHM2_9BACT</name>
<comment type="catalytic activity">
    <reaction evidence="1 10">
        <text>UDP-alpha-D-glucose = UDP-alpha-D-galactose</text>
        <dbReference type="Rhea" id="RHEA:22168"/>
        <dbReference type="ChEBI" id="CHEBI:58885"/>
        <dbReference type="ChEBI" id="CHEBI:66914"/>
        <dbReference type="EC" id="5.1.3.2"/>
    </reaction>
</comment>
<dbReference type="KEGG" id="ttf:THTE_2863"/>
<keyword evidence="9 10" id="KW-0119">Carbohydrate metabolism</keyword>
<dbReference type="EC" id="5.1.3.2" evidence="5 10"/>
<sequence length="331" mass="36844">MNVLVVGGAGYIGSHAVKLLAEVGHTVVVVDNLSRGHREAVPTTIPFYEMPLADTEGLKRVLKRYRIECVMHFAALAYVGESVERPLAYYDNNVAQTVSLLRAMEAAGVDKMVFSSTCATYGEPKVVPIVEETPQEPINPYGRSKLFVEKILADYATSRPAFSYAALRYFNVAGAARDGSLGEDHDPETHLIPSLLLTALGKRPQFVVFGTDYPTPDGTCIRDYIHVEDLCRAHIMVMEALQAGSRLIYNLGIGRGYSVKEVLHSVERVTGRKIPVVYGPRRPGDPAILYADATKIRRELNWTPEYTEIDAIVETAWQWFKDHPDGYRRKS</sequence>
<dbReference type="Gene3D" id="3.40.50.720">
    <property type="entry name" value="NAD(P)-binding Rossmann-like Domain"/>
    <property type="match status" value="1"/>
</dbReference>
<comment type="similarity">
    <text evidence="4 10">Belongs to the NAD(P)-dependent epimerase/dehydratase family.</text>
</comment>
<dbReference type="OrthoDB" id="258549at2"/>
<dbReference type="EMBL" id="CP018477">
    <property type="protein sequence ID" value="ASV75465.1"/>
    <property type="molecule type" value="Genomic_DNA"/>
</dbReference>
<feature type="domain" description="NAD-dependent epimerase/dehydratase" evidence="11">
    <location>
        <begin position="3"/>
        <end position="252"/>
    </location>
</feature>
<dbReference type="GO" id="GO:0033499">
    <property type="term" value="P:galactose catabolic process via UDP-galactose, Leloir pathway"/>
    <property type="evidence" value="ECO:0007669"/>
    <property type="project" value="TreeGrafter"/>
</dbReference>
<evidence type="ECO:0000256" key="2">
    <source>
        <dbReference type="ARBA" id="ARBA00001911"/>
    </source>
</evidence>
<evidence type="ECO:0000256" key="6">
    <source>
        <dbReference type="ARBA" id="ARBA00018569"/>
    </source>
</evidence>
<evidence type="ECO:0000256" key="9">
    <source>
        <dbReference type="ARBA" id="ARBA00023277"/>
    </source>
</evidence>
<dbReference type="InterPro" id="IPR005886">
    <property type="entry name" value="UDP_G4E"/>
</dbReference>
<dbReference type="NCBIfam" id="TIGR01179">
    <property type="entry name" value="galE"/>
    <property type="match status" value="1"/>
</dbReference>
<dbReference type="CDD" id="cd05247">
    <property type="entry name" value="UDP_G4E_1_SDR_e"/>
    <property type="match status" value="1"/>
</dbReference>
<reference evidence="12 13" key="1">
    <citation type="journal article" name="Front. Microbiol.">
        <title>Sugar Metabolism of the First Thermophilic Planctomycete Thermogutta terrifontis: Comparative Genomic and Transcriptomic Approaches.</title>
        <authorList>
            <person name="Elcheninov A.G."/>
            <person name="Menzel P."/>
            <person name="Gudbergsdottir S.R."/>
            <person name="Slesarev A.I."/>
            <person name="Kadnikov V.V."/>
            <person name="Krogh A."/>
            <person name="Bonch-Osmolovskaya E.A."/>
            <person name="Peng X."/>
            <person name="Kublanov I.V."/>
        </authorList>
    </citation>
    <scope>NUCLEOTIDE SEQUENCE [LARGE SCALE GENOMIC DNA]</scope>
    <source>
        <strain evidence="12 13">R1</strain>
    </source>
</reference>
<dbReference type="RefSeq" id="WP_095415519.1">
    <property type="nucleotide sequence ID" value="NZ_CP018477.1"/>
</dbReference>
<comment type="pathway">
    <text evidence="3 10">Carbohydrate metabolism; galactose metabolism.</text>
</comment>
<keyword evidence="13" id="KW-1185">Reference proteome</keyword>
<accession>A0A286RHM2</accession>
<dbReference type="Gene3D" id="3.90.25.10">
    <property type="entry name" value="UDP-galactose 4-epimerase, domain 1"/>
    <property type="match status" value="1"/>
</dbReference>
<dbReference type="GO" id="GO:0003978">
    <property type="term" value="F:UDP-glucose 4-epimerase activity"/>
    <property type="evidence" value="ECO:0007669"/>
    <property type="project" value="UniProtKB-UniRule"/>
</dbReference>
<keyword evidence="8 10" id="KW-0413">Isomerase</keyword>
<keyword evidence="7 10" id="KW-0520">NAD</keyword>
<dbReference type="Proteomes" id="UP000215086">
    <property type="component" value="Chromosome"/>
</dbReference>
<evidence type="ECO:0000256" key="10">
    <source>
        <dbReference type="RuleBase" id="RU366046"/>
    </source>
</evidence>
<proteinExistence type="inferred from homology"/>
<dbReference type="InterPro" id="IPR036291">
    <property type="entry name" value="NAD(P)-bd_dom_sf"/>
</dbReference>
<dbReference type="UniPathway" id="UPA00214"/>
<protein>
    <recommendedName>
        <fullName evidence="6 10">UDP-glucose 4-epimerase</fullName>
        <ecNumber evidence="5 10">5.1.3.2</ecNumber>
    </recommendedName>
</protein>
<gene>
    <name evidence="12" type="ORF">THTE_2863</name>
</gene>
<evidence type="ECO:0000313" key="12">
    <source>
        <dbReference type="EMBL" id="ASV75465.1"/>
    </source>
</evidence>
<evidence type="ECO:0000256" key="7">
    <source>
        <dbReference type="ARBA" id="ARBA00023027"/>
    </source>
</evidence>
<evidence type="ECO:0000313" key="13">
    <source>
        <dbReference type="Proteomes" id="UP000215086"/>
    </source>
</evidence>
<comment type="subunit">
    <text evidence="10">Homodimer.</text>
</comment>
<evidence type="ECO:0000256" key="5">
    <source>
        <dbReference type="ARBA" id="ARBA00013189"/>
    </source>
</evidence>